<dbReference type="PANTHER" id="PTHR12149:SF8">
    <property type="entry name" value="PROTEIN-RIBULOSAMINE 3-KINASE"/>
    <property type="match status" value="1"/>
</dbReference>
<dbReference type="Gene3D" id="3.90.1200.10">
    <property type="match status" value="1"/>
</dbReference>
<dbReference type="SUPFAM" id="SSF56112">
    <property type="entry name" value="Protein kinase-like (PK-like)"/>
    <property type="match status" value="1"/>
</dbReference>
<dbReference type="PANTHER" id="PTHR12149">
    <property type="entry name" value="FRUCTOSAMINE 3 KINASE-RELATED PROTEIN"/>
    <property type="match status" value="1"/>
</dbReference>
<dbReference type="Gene3D" id="3.30.200.20">
    <property type="entry name" value="Phosphorylase Kinase, domain 1"/>
    <property type="match status" value="1"/>
</dbReference>
<dbReference type="GO" id="GO:0016301">
    <property type="term" value="F:kinase activity"/>
    <property type="evidence" value="ECO:0007669"/>
    <property type="project" value="UniProtKB-UniRule"/>
</dbReference>
<keyword evidence="4" id="KW-1185">Reference proteome</keyword>
<comment type="similarity">
    <text evidence="1 2">Belongs to the fructosamine kinase family.</text>
</comment>
<sequence length="304" mass="34249">MASQTAHATISPDISHPELLSIIEHAVEQQWLFPAALHIEGASHHRSGQQSFYKVQTHAGAYFIKRHRADNLPVYQAEAKALSLIKSTDTLATCAPLACAQVDDCSYLILEFLPMVMGGDWLSAGQQLAQLHSNTEQQYGFDGTTYCGGTAQDNRWQTSWAEFFTQQRLAPLFTQLAEQGIHFSEQQRALERSMNLLQHHQPTPALLHGDLWSGNIGFNPDKELGFAVVFDPSSYYGDHETDLAMTELFGRFPQRFYDGYAAVMPIASDYDQRRPLYQLYHTLNHSLLFGGAYIEHSRELITLI</sequence>
<evidence type="ECO:0000313" key="3">
    <source>
        <dbReference type="EMBL" id="ASP39923.1"/>
    </source>
</evidence>
<evidence type="ECO:0008006" key="5">
    <source>
        <dbReference type="Google" id="ProtNLM"/>
    </source>
</evidence>
<organism evidence="3 4">
    <name type="scientific">Bacterioplanes sanyensis</name>
    <dbReference type="NCBI Taxonomy" id="1249553"/>
    <lineage>
        <taxon>Bacteria</taxon>
        <taxon>Pseudomonadati</taxon>
        <taxon>Pseudomonadota</taxon>
        <taxon>Gammaproteobacteria</taxon>
        <taxon>Oceanospirillales</taxon>
        <taxon>Oceanospirillaceae</taxon>
        <taxon>Bacterioplanes</taxon>
    </lineage>
</organism>
<dbReference type="PIRSF" id="PIRSF006221">
    <property type="entry name" value="Ketosamine-3-kinase"/>
    <property type="match status" value="1"/>
</dbReference>
<evidence type="ECO:0000313" key="4">
    <source>
        <dbReference type="Proteomes" id="UP000202440"/>
    </source>
</evidence>
<protein>
    <recommendedName>
        <fullName evidence="5">Fructosamine kinase family protein</fullName>
    </recommendedName>
</protein>
<dbReference type="OrthoDB" id="5291879at2"/>
<gene>
    <name evidence="3" type="ORF">CHH28_15140</name>
</gene>
<keyword evidence="2" id="KW-0418">Kinase</keyword>
<evidence type="ECO:0000256" key="1">
    <source>
        <dbReference type="ARBA" id="ARBA00009460"/>
    </source>
</evidence>
<keyword evidence="2" id="KW-0808">Transferase</keyword>
<evidence type="ECO:0000256" key="2">
    <source>
        <dbReference type="PIRNR" id="PIRNR006221"/>
    </source>
</evidence>
<dbReference type="InterPro" id="IPR016477">
    <property type="entry name" value="Fructo-/Ketosamine-3-kinase"/>
</dbReference>
<dbReference type="Proteomes" id="UP000202440">
    <property type="component" value="Chromosome"/>
</dbReference>
<reference evidence="3 4" key="1">
    <citation type="submission" date="2017-07" db="EMBL/GenBank/DDBJ databases">
        <title>Annotated genome sequence of Bacterioplanes sanyensis isolated from Red Sea.</title>
        <authorList>
            <person name="Rehman Z.U."/>
        </authorList>
    </citation>
    <scope>NUCLEOTIDE SEQUENCE [LARGE SCALE GENOMIC DNA]</scope>
    <source>
        <strain evidence="3 4">NV9</strain>
    </source>
</reference>
<name>A0A222FNX9_9GAMM</name>
<dbReference type="InterPro" id="IPR011009">
    <property type="entry name" value="Kinase-like_dom_sf"/>
</dbReference>
<dbReference type="AlphaFoldDB" id="A0A222FNX9"/>
<dbReference type="KEGG" id="bsan:CHH28_15140"/>
<proteinExistence type="inferred from homology"/>
<dbReference type="Pfam" id="PF03881">
    <property type="entry name" value="Fructosamin_kin"/>
    <property type="match status" value="1"/>
</dbReference>
<accession>A0A222FNX9</accession>
<dbReference type="RefSeq" id="WP_094061097.1">
    <property type="nucleotide sequence ID" value="NZ_CP022530.1"/>
</dbReference>
<dbReference type="EMBL" id="CP022530">
    <property type="protein sequence ID" value="ASP39923.1"/>
    <property type="molecule type" value="Genomic_DNA"/>
</dbReference>